<gene>
    <name evidence="2" type="ORF">G7Z17_g9404</name>
</gene>
<dbReference type="OrthoDB" id="10569049at2759"/>
<sequence>MAAVKSKSLKLSNNRGSIITWTYSSTLQRSLFYEPLPEAPNALYSQLPASQQRLSMDTAIGQFRGAGGANTTAIVLPGKAQDRNQSLIVAAAMGSLIFVVLASFMLFLALRLRAQKRRLREVHSRTKVVETGVNV</sequence>
<keyword evidence="1" id="KW-1133">Transmembrane helix</keyword>
<keyword evidence="3" id="KW-1185">Reference proteome</keyword>
<protein>
    <submittedName>
        <fullName evidence="2">Uncharacterized protein</fullName>
    </submittedName>
</protein>
<evidence type="ECO:0000256" key="1">
    <source>
        <dbReference type="SAM" id="Phobius"/>
    </source>
</evidence>
<keyword evidence="1" id="KW-0812">Transmembrane</keyword>
<dbReference type="EMBL" id="JAANBB010000268">
    <property type="protein sequence ID" value="KAF7545144.1"/>
    <property type="molecule type" value="Genomic_DNA"/>
</dbReference>
<dbReference type="AlphaFoldDB" id="A0A9P5H7Y8"/>
<proteinExistence type="predicted"/>
<comment type="caution">
    <text evidence="2">The sequence shown here is derived from an EMBL/GenBank/DDBJ whole genome shotgun (WGS) entry which is preliminary data.</text>
</comment>
<reference evidence="2" key="1">
    <citation type="submission" date="2020-03" db="EMBL/GenBank/DDBJ databases">
        <title>Draft Genome Sequence of Cylindrodendrum hubeiense.</title>
        <authorList>
            <person name="Buettner E."/>
            <person name="Kellner H."/>
        </authorList>
    </citation>
    <scope>NUCLEOTIDE SEQUENCE</scope>
    <source>
        <strain evidence="2">IHI 201604</strain>
    </source>
</reference>
<evidence type="ECO:0000313" key="3">
    <source>
        <dbReference type="Proteomes" id="UP000722485"/>
    </source>
</evidence>
<dbReference type="Proteomes" id="UP000722485">
    <property type="component" value="Unassembled WGS sequence"/>
</dbReference>
<feature type="transmembrane region" description="Helical" evidence="1">
    <location>
        <begin position="87"/>
        <end position="110"/>
    </location>
</feature>
<evidence type="ECO:0000313" key="2">
    <source>
        <dbReference type="EMBL" id="KAF7545144.1"/>
    </source>
</evidence>
<keyword evidence="1" id="KW-0472">Membrane</keyword>
<organism evidence="2 3">
    <name type="scientific">Cylindrodendrum hubeiense</name>
    <dbReference type="NCBI Taxonomy" id="595255"/>
    <lineage>
        <taxon>Eukaryota</taxon>
        <taxon>Fungi</taxon>
        <taxon>Dikarya</taxon>
        <taxon>Ascomycota</taxon>
        <taxon>Pezizomycotina</taxon>
        <taxon>Sordariomycetes</taxon>
        <taxon>Hypocreomycetidae</taxon>
        <taxon>Hypocreales</taxon>
        <taxon>Nectriaceae</taxon>
        <taxon>Cylindrodendrum</taxon>
    </lineage>
</organism>
<name>A0A9P5H7Y8_9HYPO</name>
<accession>A0A9P5H7Y8</accession>